<evidence type="ECO:0000256" key="5">
    <source>
        <dbReference type="SAM" id="Phobius"/>
    </source>
</evidence>
<dbReference type="SUPFAM" id="SSF54427">
    <property type="entry name" value="NTF2-like"/>
    <property type="match status" value="1"/>
</dbReference>
<organism evidence="7 8">
    <name type="scientific">Helicobacter baculiformis</name>
    <dbReference type="NCBI Taxonomy" id="427351"/>
    <lineage>
        <taxon>Bacteria</taxon>
        <taxon>Pseudomonadati</taxon>
        <taxon>Campylobacterota</taxon>
        <taxon>Epsilonproteobacteria</taxon>
        <taxon>Campylobacterales</taxon>
        <taxon>Helicobacteraceae</taxon>
        <taxon>Helicobacter</taxon>
    </lineage>
</organism>
<evidence type="ECO:0000313" key="7">
    <source>
        <dbReference type="EMBL" id="MFC3846980.1"/>
    </source>
</evidence>
<accession>A0ABV7ZFL5</accession>
<gene>
    <name evidence="7" type="ORF">ACFOPX_00305</name>
</gene>
<dbReference type="EMBL" id="JBHRZO010000001">
    <property type="protein sequence ID" value="MFC3846980.1"/>
    <property type="molecule type" value="Genomic_DNA"/>
</dbReference>
<proteinExistence type="predicted"/>
<comment type="caution">
    <text evidence="7">The sequence shown here is derived from an EMBL/GenBank/DDBJ whole genome shotgun (WGS) entry which is preliminary data.</text>
</comment>
<sequence length="253" mass="29290">MDERFKDPLQEALFQELLARMERQQALFEQDMQHKIESLVIQNLDLNSVFRLERKRTAIAYKLVALLGVLSLGLTIALIILLPLKETQHHFVDFANQDKHYAIIQRADESISSNEALVRSLVGTYIIDRETINHIDDQERYEVVRLQSSHKVWQIFESLVASKNSIYTDSNMERDIKIINIAILKRAQTSDMASAQISAKLFHNGQLVYEKRYHVTLSYAFLPPPKFDYAPMPKNPTGFQVTQYSVTEMANFK</sequence>
<dbReference type="Pfam" id="PF04335">
    <property type="entry name" value="VirB8"/>
    <property type="match status" value="1"/>
</dbReference>
<evidence type="ECO:0000313" key="8">
    <source>
        <dbReference type="Proteomes" id="UP001595783"/>
    </source>
</evidence>
<evidence type="ECO:0000259" key="6">
    <source>
        <dbReference type="Pfam" id="PF04335"/>
    </source>
</evidence>
<feature type="transmembrane region" description="Helical" evidence="5">
    <location>
        <begin position="59"/>
        <end position="82"/>
    </location>
</feature>
<dbReference type="RefSeq" id="WP_104752716.1">
    <property type="nucleotide sequence ID" value="NZ_FZMF01000040.1"/>
</dbReference>
<protein>
    <submittedName>
        <fullName evidence="7">Type IV secretion system protein</fullName>
    </submittedName>
</protein>
<keyword evidence="3 5" id="KW-1133">Transmembrane helix</keyword>
<dbReference type="Gene3D" id="3.10.450.230">
    <property type="entry name" value="VirB8 protein"/>
    <property type="match status" value="1"/>
</dbReference>
<dbReference type="InterPro" id="IPR032710">
    <property type="entry name" value="NTF2-like_dom_sf"/>
</dbReference>
<keyword evidence="2 5" id="KW-0812">Transmembrane</keyword>
<evidence type="ECO:0000256" key="3">
    <source>
        <dbReference type="ARBA" id="ARBA00022989"/>
    </source>
</evidence>
<dbReference type="Proteomes" id="UP001595783">
    <property type="component" value="Unassembled WGS sequence"/>
</dbReference>
<dbReference type="InterPro" id="IPR007430">
    <property type="entry name" value="VirB8"/>
</dbReference>
<reference evidence="8" key="1">
    <citation type="journal article" date="2019" name="Int. J. Syst. Evol. Microbiol.">
        <title>The Global Catalogue of Microorganisms (GCM) 10K type strain sequencing project: providing services to taxonomists for standard genome sequencing and annotation.</title>
        <authorList>
            <consortium name="The Broad Institute Genomics Platform"/>
            <consortium name="The Broad Institute Genome Sequencing Center for Infectious Disease"/>
            <person name="Wu L."/>
            <person name="Ma J."/>
        </authorList>
    </citation>
    <scope>NUCLEOTIDE SEQUENCE [LARGE SCALE GENOMIC DNA]</scope>
    <source>
        <strain evidence="8">CCUG 53816</strain>
    </source>
</reference>
<evidence type="ECO:0000256" key="4">
    <source>
        <dbReference type="ARBA" id="ARBA00023136"/>
    </source>
</evidence>
<feature type="domain" description="Bacterial virulence protein VirB8" evidence="6">
    <location>
        <begin position="52"/>
        <end position="248"/>
    </location>
</feature>
<keyword evidence="8" id="KW-1185">Reference proteome</keyword>
<keyword evidence="4 5" id="KW-0472">Membrane</keyword>
<dbReference type="CDD" id="cd16424">
    <property type="entry name" value="VirB8"/>
    <property type="match status" value="1"/>
</dbReference>
<name>A0ABV7ZFL5_9HELI</name>
<comment type="subcellular location">
    <subcellularLocation>
        <location evidence="1">Membrane</location>
        <topology evidence="1">Single-pass membrane protein</topology>
    </subcellularLocation>
</comment>
<evidence type="ECO:0000256" key="2">
    <source>
        <dbReference type="ARBA" id="ARBA00022692"/>
    </source>
</evidence>
<evidence type="ECO:0000256" key="1">
    <source>
        <dbReference type="ARBA" id="ARBA00004167"/>
    </source>
</evidence>